<dbReference type="GO" id="GO:0005829">
    <property type="term" value="C:cytosol"/>
    <property type="evidence" value="ECO:0007669"/>
    <property type="project" value="TreeGrafter"/>
</dbReference>
<dbReference type="PANTHER" id="PTHR11078:SF3">
    <property type="entry name" value="ANTITERMINATION NUSB DOMAIN-CONTAINING PROTEIN"/>
    <property type="match status" value="1"/>
</dbReference>
<evidence type="ECO:0000256" key="4">
    <source>
        <dbReference type="ARBA" id="ARBA00023015"/>
    </source>
</evidence>
<comment type="similarity">
    <text evidence="1 6">Belongs to the NusB family.</text>
</comment>
<keyword evidence="3 6" id="KW-0694">RNA-binding</keyword>
<dbReference type="AlphaFoldDB" id="A0A1M7M3K6"/>
<evidence type="ECO:0000313" key="8">
    <source>
        <dbReference type="EMBL" id="SHM84789.1"/>
    </source>
</evidence>
<evidence type="ECO:0000256" key="6">
    <source>
        <dbReference type="HAMAP-Rule" id="MF_00073"/>
    </source>
</evidence>
<evidence type="ECO:0000256" key="1">
    <source>
        <dbReference type="ARBA" id="ARBA00005952"/>
    </source>
</evidence>
<dbReference type="Pfam" id="PF01029">
    <property type="entry name" value="NusB"/>
    <property type="match status" value="1"/>
</dbReference>
<dbReference type="Proteomes" id="UP000184038">
    <property type="component" value="Unassembled WGS sequence"/>
</dbReference>
<accession>A0A1M7M3K6</accession>
<dbReference type="GO" id="GO:0006353">
    <property type="term" value="P:DNA-templated transcription termination"/>
    <property type="evidence" value="ECO:0007669"/>
    <property type="project" value="UniProtKB-UniRule"/>
</dbReference>
<dbReference type="GO" id="GO:0003723">
    <property type="term" value="F:RNA binding"/>
    <property type="evidence" value="ECO:0007669"/>
    <property type="project" value="UniProtKB-UniRule"/>
</dbReference>
<organism evidence="8 9">
    <name type="scientific">Anaerosporobacter mobilis DSM 15930</name>
    <dbReference type="NCBI Taxonomy" id="1120996"/>
    <lineage>
        <taxon>Bacteria</taxon>
        <taxon>Bacillati</taxon>
        <taxon>Bacillota</taxon>
        <taxon>Clostridia</taxon>
        <taxon>Lachnospirales</taxon>
        <taxon>Lachnospiraceae</taxon>
        <taxon>Anaerosporobacter</taxon>
    </lineage>
</organism>
<dbReference type="PANTHER" id="PTHR11078">
    <property type="entry name" value="N UTILIZATION SUBSTANCE PROTEIN B-RELATED"/>
    <property type="match status" value="1"/>
</dbReference>
<evidence type="ECO:0000256" key="3">
    <source>
        <dbReference type="ARBA" id="ARBA00022884"/>
    </source>
</evidence>
<reference evidence="8 9" key="1">
    <citation type="submission" date="2016-11" db="EMBL/GenBank/DDBJ databases">
        <authorList>
            <person name="Jaros S."/>
            <person name="Januszkiewicz K."/>
            <person name="Wedrychowicz H."/>
        </authorList>
    </citation>
    <scope>NUCLEOTIDE SEQUENCE [LARGE SCALE GENOMIC DNA]</scope>
    <source>
        <strain evidence="8 9">DSM 15930</strain>
    </source>
</reference>
<feature type="domain" description="NusB/RsmB/TIM44" evidence="7">
    <location>
        <begin position="5"/>
        <end position="130"/>
    </location>
</feature>
<comment type="function">
    <text evidence="6">Involved in transcription antitermination. Required for transcription of ribosomal RNA (rRNA) genes. Binds specifically to the boxA antiterminator sequence of the ribosomal RNA (rrn) operons.</text>
</comment>
<dbReference type="STRING" id="1120996.SAMN02746066_03568"/>
<dbReference type="Gene3D" id="1.10.940.10">
    <property type="entry name" value="NusB-like"/>
    <property type="match status" value="1"/>
</dbReference>
<dbReference type="GO" id="GO:0031564">
    <property type="term" value="P:transcription antitermination"/>
    <property type="evidence" value="ECO:0007669"/>
    <property type="project" value="UniProtKB-KW"/>
</dbReference>
<dbReference type="InterPro" id="IPR006027">
    <property type="entry name" value="NusB_RsmB_TIM44"/>
</dbReference>
<dbReference type="HAMAP" id="MF_00073">
    <property type="entry name" value="NusB"/>
    <property type="match status" value="1"/>
</dbReference>
<name>A0A1M7M3K6_9FIRM</name>
<proteinExistence type="inferred from homology"/>
<evidence type="ECO:0000256" key="2">
    <source>
        <dbReference type="ARBA" id="ARBA00022814"/>
    </source>
</evidence>
<dbReference type="InterPro" id="IPR035926">
    <property type="entry name" value="NusB-like_sf"/>
</dbReference>
<keyword evidence="4 6" id="KW-0805">Transcription regulation</keyword>
<gene>
    <name evidence="6" type="primary">nusB</name>
    <name evidence="8" type="ORF">SAMN02746066_03568</name>
</gene>
<dbReference type="NCBIfam" id="TIGR01951">
    <property type="entry name" value="nusB"/>
    <property type="match status" value="1"/>
</dbReference>
<keyword evidence="2 6" id="KW-0889">Transcription antitermination</keyword>
<dbReference type="RefSeq" id="WP_073289769.1">
    <property type="nucleotide sequence ID" value="NZ_FRCP01000019.1"/>
</dbReference>
<dbReference type="SUPFAM" id="SSF48013">
    <property type="entry name" value="NusB-like"/>
    <property type="match status" value="1"/>
</dbReference>
<protein>
    <recommendedName>
        <fullName evidence="6">Transcription antitermination protein NusB</fullName>
    </recommendedName>
    <alternativeName>
        <fullName evidence="6">Antitermination factor NusB</fullName>
    </alternativeName>
</protein>
<evidence type="ECO:0000313" key="9">
    <source>
        <dbReference type="Proteomes" id="UP000184038"/>
    </source>
</evidence>
<evidence type="ECO:0000259" key="7">
    <source>
        <dbReference type="Pfam" id="PF01029"/>
    </source>
</evidence>
<dbReference type="EMBL" id="FRCP01000019">
    <property type="protein sequence ID" value="SHM84789.1"/>
    <property type="molecule type" value="Genomic_DNA"/>
</dbReference>
<dbReference type="InterPro" id="IPR011605">
    <property type="entry name" value="NusB_fam"/>
</dbReference>
<dbReference type="OrthoDB" id="9811381at2"/>
<evidence type="ECO:0000256" key="5">
    <source>
        <dbReference type="ARBA" id="ARBA00023163"/>
    </source>
</evidence>
<keyword evidence="5 6" id="KW-0804">Transcription</keyword>
<keyword evidence="9" id="KW-1185">Reference proteome</keyword>
<sequence length="131" mass="15355">MNRRESREHLFRMLFRKEFHDSTELNEQIKLYFDLLEEPSEKDLSYLKVKFDMIIERLGDIDAMIEQVTEGWKINRIGKVDLTILRLAVYEMKYDDDVPTKVAINEAVEIAKIFGEDNSPGFINGVLAKIV</sequence>